<protein>
    <submittedName>
        <fullName evidence="1">Uncharacterized protein</fullName>
    </submittedName>
</protein>
<sequence length="87" mass="9722">MLLEWQKVSLQDCGSDAKKRGNVQCCLCGNTANNDQYNLLSAMSSLNSQYDVNSKTVSFGNRLKDLKPNTIQNRLQAFGLYACRPMV</sequence>
<dbReference type="AlphaFoldDB" id="A0A8X6SUZ4"/>
<accession>A0A8X6SUZ4</accession>
<evidence type="ECO:0000313" key="2">
    <source>
        <dbReference type="Proteomes" id="UP000887159"/>
    </source>
</evidence>
<reference evidence="1" key="1">
    <citation type="submission" date="2020-08" db="EMBL/GenBank/DDBJ databases">
        <title>Multicomponent nature underlies the extraordinary mechanical properties of spider dragline silk.</title>
        <authorList>
            <person name="Kono N."/>
            <person name="Nakamura H."/>
            <person name="Mori M."/>
            <person name="Yoshida Y."/>
            <person name="Ohtoshi R."/>
            <person name="Malay A.D."/>
            <person name="Moran D.A.P."/>
            <person name="Tomita M."/>
            <person name="Numata K."/>
            <person name="Arakawa K."/>
        </authorList>
    </citation>
    <scope>NUCLEOTIDE SEQUENCE</scope>
</reference>
<gene>
    <name evidence="1" type="ORF">TNCV_2045551</name>
</gene>
<dbReference type="EMBL" id="BMAU01021348">
    <property type="protein sequence ID" value="GFY18148.1"/>
    <property type="molecule type" value="Genomic_DNA"/>
</dbReference>
<keyword evidence="2" id="KW-1185">Reference proteome</keyword>
<proteinExistence type="predicted"/>
<organism evidence="1 2">
    <name type="scientific">Trichonephila clavipes</name>
    <name type="common">Golden silk orbweaver</name>
    <name type="synonym">Nephila clavipes</name>
    <dbReference type="NCBI Taxonomy" id="2585209"/>
    <lineage>
        <taxon>Eukaryota</taxon>
        <taxon>Metazoa</taxon>
        <taxon>Ecdysozoa</taxon>
        <taxon>Arthropoda</taxon>
        <taxon>Chelicerata</taxon>
        <taxon>Arachnida</taxon>
        <taxon>Araneae</taxon>
        <taxon>Araneomorphae</taxon>
        <taxon>Entelegynae</taxon>
        <taxon>Araneoidea</taxon>
        <taxon>Nephilidae</taxon>
        <taxon>Trichonephila</taxon>
    </lineage>
</organism>
<evidence type="ECO:0000313" key="1">
    <source>
        <dbReference type="EMBL" id="GFY18148.1"/>
    </source>
</evidence>
<comment type="caution">
    <text evidence="1">The sequence shown here is derived from an EMBL/GenBank/DDBJ whole genome shotgun (WGS) entry which is preliminary data.</text>
</comment>
<name>A0A8X6SUZ4_TRICX</name>
<dbReference type="Proteomes" id="UP000887159">
    <property type="component" value="Unassembled WGS sequence"/>
</dbReference>